<feature type="transmembrane region" description="Helical" evidence="1">
    <location>
        <begin position="34"/>
        <end position="52"/>
    </location>
</feature>
<name>A0A0H2UUY7_STRP3</name>
<dbReference type="Proteomes" id="UP000000564">
    <property type="component" value="Chromosome"/>
</dbReference>
<evidence type="ECO:0000313" key="3">
    <source>
        <dbReference type="Proteomes" id="UP000000564"/>
    </source>
</evidence>
<keyword evidence="1" id="KW-1133">Transmembrane helix</keyword>
<proteinExistence type="predicted"/>
<protein>
    <submittedName>
        <fullName evidence="2">Uncharacterized protein</fullName>
    </submittedName>
</protein>
<dbReference type="HOGENOM" id="CLU_3012205_0_0_9"/>
<sequence length="56" mass="6036">MIGFVLKNIHTLILLVGLGLLMYGLFLFGDKVGFIASGLILIILAIYVDSVGGKRE</sequence>
<feature type="transmembrane region" description="Helical" evidence="1">
    <location>
        <begin position="12"/>
        <end position="28"/>
    </location>
</feature>
<keyword evidence="1" id="KW-0472">Membrane</keyword>
<organism evidence="2 3">
    <name type="scientific">Streptococcus pyogenes serotype M3 (strain ATCC BAA-595 / MGAS315)</name>
    <dbReference type="NCBI Taxonomy" id="198466"/>
    <lineage>
        <taxon>Bacteria</taxon>
        <taxon>Bacillati</taxon>
        <taxon>Bacillota</taxon>
        <taxon>Bacilli</taxon>
        <taxon>Lactobacillales</taxon>
        <taxon>Streptococcaceae</taxon>
        <taxon>Streptococcus</taxon>
    </lineage>
</organism>
<accession>A0A0H2UUY7</accession>
<evidence type="ECO:0000313" key="2">
    <source>
        <dbReference type="EMBL" id="AAM79552.1"/>
    </source>
</evidence>
<evidence type="ECO:0000256" key="1">
    <source>
        <dbReference type="SAM" id="Phobius"/>
    </source>
</evidence>
<dbReference type="RefSeq" id="WP_011054567.1">
    <property type="nucleotide sequence ID" value="NC_004070.1"/>
</dbReference>
<dbReference type="KEGG" id="spg:SpyM3_0945"/>
<dbReference type="EMBL" id="AE014074">
    <property type="protein sequence ID" value="AAM79552.1"/>
    <property type="molecule type" value="Genomic_DNA"/>
</dbReference>
<dbReference type="AlphaFoldDB" id="A0A0H2UUY7"/>
<gene>
    <name evidence="2" type="ordered locus">SpyM3_0945</name>
</gene>
<reference evidence="2 3" key="1">
    <citation type="journal article" date="2002" name="Proc. Natl. Acad. Sci. U.S.A.">
        <title>Genome sequence of a serotype M3 strain of group A Streptococcus: phage-encoded toxins, the high-virulence phenotype, and clone emergence.</title>
        <authorList>
            <person name="Beres S.B."/>
            <person name="Sylva G.L."/>
            <person name="Barbian K.D."/>
            <person name="Lei B."/>
            <person name="Hoff J.S."/>
            <person name="Mammarella N.D."/>
            <person name="Liu M.Y."/>
            <person name="Smoot J.C."/>
            <person name="Porcella S.F."/>
            <person name="Parkins L.D."/>
            <person name="Campbell D.S."/>
            <person name="Smith T.M."/>
            <person name="McCormick J.K."/>
            <person name="Leung D.Y."/>
            <person name="Schlievert P.M."/>
            <person name="Musser J.M."/>
        </authorList>
    </citation>
    <scope>NUCLEOTIDE SEQUENCE [LARGE SCALE GENOMIC DNA]</scope>
    <source>
        <strain evidence="3">ATCC BAA-595 / MGAS315</strain>
    </source>
</reference>
<keyword evidence="1" id="KW-0812">Transmembrane</keyword>